<dbReference type="CDD" id="cd07914">
    <property type="entry name" value="IGPD"/>
    <property type="match status" value="1"/>
</dbReference>
<dbReference type="GO" id="GO:0000105">
    <property type="term" value="P:L-histidine biosynthetic process"/>
    <property type="evidence" value="ECO:0007669"/>
    <property type="project" value="UniProtKB-UniRule"/>
</dbReference>
<dbReference type="FunFam" id="3.30.230.40:FF:000003">
    <property type="entry name" value="Imidazoleglycerol-phosphate dehydratase HisB"/>
    <property type="match status" value="1"/>
</dbReference>
<dbReference type="InterPro" id="IPR020565">
    <property type="entry name" value="ImidazoleglycerP_deHydtase_CS"/>
</dbReference>
<dbReference type="Pfam" id="PF00475">
    <property type="entry name" value="IGPD"/>
    <property type="match status" value="1"/>
</dbReference>
<dbReference type="FunCoup" id="A0A6N7EVB1">
    <property type="interactions" value="371"/>
</dbReference>
<dbReference type="FunFam" id="3.30.230.40:FF:000001">
    <property type="entry name" value="Imidazoleglycerol-phosphate dehydratase HisB"/>
    <property type="match status" value="1"/>
</dbReference>
<dbReference type="Gene3D" id="3.30.230.40">
    <property type="entry name" value="Imidazole glycerol phosphate dehydratase, domain 1"/>
    <property type="match status" value="2"/>
</dbReference>
<evidence type="ECO:0000256" key="2">
    <source>
        <dbReference type="ARBA" id="ARBA00016664"/>
    </source>
</evidence>
<dbReference type="GO" id="GO:0004424">
    <property type="term" value="F:imidazoleglycerol-phosphate dehydratase activity"/>
    <property type="evidence" value="ECO:0007669"/>
    <property type="project" value="UniProtKB-UniRule"/>
</dbReference>
<dbReference type="InterPro" id="IPR020568">
    <property type="entry name" value="Ribosomal_Su5_D2-typ_SF"/>
</dbReference>
<dbReference type="InParanoid" id="A0A6N7EVB1"/>
<sequence>MTPRQATITRNTNETNIHLALQLGSSDTSDINTGVGFLDHMLEQIARHAQIKLVVHCKGDTHIDDHHSTEDIGIALGQALNDALGDKKGITRYGSAYCPLDESLSRVVIDLSGRPGLYFFADFPSEKIGQFDTELVAEFFQGFANHAKASLHIDNLRGKNSHHIAESIFKAFARALRQAITIDDTMIDAIPSTKGAL</sequence>
<protein>
    <recommendedName>
        <fullName evidence="2 6">Imidazoleglycerol-phosphate dehydratase</fullName>
        <shortName evidence="6">IGPD</shortName>
        <ecNumber evidence="6 7">4.2.1.19</ecNumber>
    </recommendedName>
</protein>
<dbReference type="PROSITE" id="PS00955">
    <property type="entry name" value="IGP_DEHYDRATASE_2"/>
    <property type="match status" value="1"/>
</dbReference>
<keyword evidence="5 6" id="KW-0456">Lyase</keyword>
<proteinExistence type="inferred from homology"/>
<evidence type="ECO:0000256" key="7">
    <source>
        <dbReference type="RuleBase" id="RU000599"/>
    </source>
</evidence>
<name>A0A6N7EVB1_9GAMM</name>
<dbReference type="NCBIfam" id="NF002109">
    <property type="entry name" value="PRK00951.1-5"/>
    <property type="match status" value="1"/>
</dbReference>
<dbReference type="GO" id="GO:0005737">
    <property type="term" value="C:cytoplasm"/>
    <property type="evidence" value="ECO:0007669"/>
    <property type="project" value="UniProtKB-SubCell"/>
</dbReference>
<keyword evidence="3 6" id="KW-0028">Amino-acid biosynthesis</keyword>
<dbReference type="RefSeq" id="WP_152810695.1">
    <property type="nucleotide sequence ID" value="NZ_WHNW01000010.1"/>
</dbReference>
<keyword evidence="4 6" id="KW-0368">Histidine biosynthesis</keyword>
<dbReference type="SUPFAM" id="SSF54211">
    <property type="entry name" value="Ribosomal protein S5 domain 2-like"/>
    <property type="match status" value="2"/>
</dbReference>
<evidence type="ECO:0000256" key="3">
    <source>
        <dbReference type="ARBA" id="ARBA00022605"/>
    </source>
</evidence>
<dbReference type="PANTHER" id="PTHR23133:SF2">
    <property type="entry name" value="IMIDAZOLEGLYCEROL-PHOSPHATE DEHYDRATASE"/>
    <property type="match status" value="1"/>
</dbReference>
<comment type="similarity">
    <text evidence="6 7">Belongs to the imidazoleglycerol-phosphate dehydratase family.</text>
</comment>
<keyword evidence="9" id="KW-1185">Reference proteome</keyword>
<dbReference type="EMBL" id="WHNW01000010">
    <property type="protein sequence ID" value="MPV86704.1"/>
    <property type="molecule type" value="Genomic_DNA"/>
</dbReference>
<gene>
    <name evidence="6 8" type="primary">hisB</name>
    <name evidence="8" type="ORF">GCU85_08200</name>
</gene>
<dbReference type="UniPathway" id="UPA00031">
    <property type="reaction ID" value="UER00011"/>
</dbReference>
<organism evidence="8 9">
    <name type="scientific">Ostreibacterium oceani</name>
    <dbReference type="NCBI Taxonomy" id="2654998"/>
    <lineage>
        <taxon>Bacteria</taxon>
        <taxon>Pseudomonadati</taxon>
        <taxon>Pseudomonadota</taxon>
        <taxon>Gammaproteobacteria</taxon>
        <taxon>Cardiobacteriales</taxon>
        <taxon>Ostreibacteriaceae</taxon>
        <taxon>Ostreibacterium</taxon>
    </lineage>
</organism>
<accession>A0A6N7EVB1</accession>
<dbReference type="PROSITE" id="PS00954">
    <property type="entry name" value="IGP_DEHYDRATASE_1"/>
    <property type="match status" value="1"/>
</dbReference>
<reference evidence="8 9" key="1">
    <citation type="submission" date="2019-10" db="EMBL/GenBank/DDBJ databases">
        <title>Cardiobacteriales fam. a chemoheterotrophic member of the order Cardiobacteriales, and proposal of Cardiobacteriales fam. nov.</title>
        <authorList>
            <person name="Wang C."/>
        </authorList>
    </citation>
    <scope>NUCLEOTIDE SEQUENCE [LARGE SCALE GENOMIC DNA]</scope>
    <source>
        <strain evidence="8 9">ML27</strain>
    </source>
</reference>
<comment type="subcellular location">
    <subcellularLocation>
        <location evidence="6 7">Cytoplasm</location>
    </subcellularLocation>
</comment>
<evidence type="ECO:0000256" key="5">
    <source>
        <dbReference type="ARBA" id="ARBA00023239"/>
    </source>
</evidence>
<dbReference type="AlphaFoldDB" id="A0A6N7EVB1"/>
<evidence type="ECO:0000313" key="9">
    <source>
        <dbReference type="Proteomes" id="UP000471298"/>
    </source>
</evidence>
<comment type="catalytic activity">
    <reaction evidence="6 7">
        <text>D-erythro-1-(imidazol-4-yl)glycerol 3-phosphate = 3-(imidazol-4-yl)-2-oxopropyl phosphate + H2O</text>
        <dbReference type="Rhea" id="RHEA:11040"/>
        <dbReference type="ChEBI" id="CHEBI:15377"/>
        <dbReference type="ChEBI" id="CHEBI:57766"/>
        <dbReference type="ChEBI" id="CHEBI:58278"/>
        <dbReference type="EC" id="4.2.1.19"/>
    </reaction>
</comment>
<dbReference type="InterPro" id="IPR038494">
    <property type="entry name" value="IGPD_sf"/>
</dbReference>
<dbReference type="NCBIfam" id="NF002114">
    <property type="entry name" value="PRK00951.2-4"/>
    <property type="match status" value="1"/>
</dbReference>
<evidence type="ECO:0000256" key="4">
    <source>
        <dbReference type="ARBA" id="ARBA00023102"/>
    </source>
</evidence>
<dbReference type="Proteomes" id="UP000471298">
    <property type="component" value="Unassembled WGS sequence"/>
</dbReference>
<evidence type="ECO:0000313" key="8">
    <source>
        <dbReference type="EMBL" id="MPV86704.1"/>
    </source>
</evidence>
<evidence type="ECO:0000256" key="6">
    <source>
        <dbReference type="HAMAP-Rule" id="MF_00076"/>
    </source>
</evidence>
<comment type="pathway">
    <text evidence="1 6 7">Amino-acid biosynthesis; L-histidine biosynthesis; L-histidine from 5-phospho-alpha-D-ribose 1-diphosphate: step 6/9.</text>
</comment>
<dbReference type="NCBIfam" id="NF002111">
    <property type="entry name" value="PRK00951.2-1"/>
    <property type="match status" value="1"/>
</dbReference>
<evidence type="ECO:0000256" key="1">
    <source>
        <dbReference type="ARBA" id="ARBA00005047"/>
    </source>
</evidence>
<dbReference type="EC" id="4.2.1.19" evidence="6 7"/>
<dbReference type="HAMAP" id="MF_00076">
    <property type="entry name" value="HisB"/>
    <property type="match status" value="1"/>
</dbReference>
<comment type="caution">
    <text evidence="8">The sequence shown here is derived from an EMBL/GenBank/DDBJ whole genome shotgun (WGS) entry which is preliminary data.</text>
</comment>
<keyword evidence="6" id="KW-0963">Cytoplasm</keyword>
<dbReference type="InterPro" id="IPR000807">
    <property type="entry name" value="ImidazoleglycerolP_deHydtase"/>
</dbReference>
<dbReference type="NCBIfam" id="NF002106">
    <property type="entry name" value="PRK00951.1-1"/>
    <property type="match status" value="1"/>
</dbReference>
<dbReference type="PANTHER" id="PTHR23133">
    <property type="entry name" value="IMIDAZOLEGLYCEROL-PHOSPHATE DEHYDRATASE HIS7"/>
    <property type="match status" value="1"/>
</dbReference>